<feature type="domain" description="HNH nuclease" evidence="1">
    <location>
        <begin position="201"/>
        <end position="250"/>
    </location>
</feature>
<protein>
    <submittedName>
        <fullName evidence="2">Putative restriction endonuclease</fullName>
    </submittedName>
</protein>
<proteinExistence type="predicted"/>
<keyword evidence="2" id="KW-0255">Endonuclease</keyword>
<dbReference type="OrthoDB" id="67788at2"/>
<dbReference type="Proteomes" id="UP000192678">
    <property type="component" value="Unassembled WGS sequence"/>
</dbReference>
<gene>
    <name evidence="2" type="ORF">SAMN04488101_106176</name>
</gene>
<keyword evidence="3" id="KW-1185">Reference proteome</keyword>
<keyword evidence="2" id="KW-0378">Hydrolase</keyword>
<organism evidence="2 3">
    <name type="scientific">Pedobacter nyackensis</name>
    <dbReference type="NCBI Taxonomy" id="475255"/>
    <lineage>
        <taxon>Bacteria</taxon>
        <taxon>Pseudomonadati</taxon>
        <taxon>Bacteroidota</taxon>
        <taxon>Sphingobacteriia</taxon>
        <taxon>Sphingobacteriales</taxon>
        <taxon>Sphingobacteriaceae</taxon>
        <taxon>Pedobacter</taxon>
    </lineage>
</organism>
<dbReference type="GO" id="GO:0004519">
    <property type="term" value="F:endonuclease activity"/>
    <property type="evidence" value="ECO:0007669"/>
    <property type="project" value="UniProtKB-KW"/>
</dbReference>
<dbReference type="RefSeq" id="WP_084289779.1">
    <property type="nucleotide sequence ID" value="NZ_FWYB01000006.1"/>
</dbReference>
<evidence type="ECO:0000259" key="1">
    <source>
        <dbReference type="Pfam" id="PF13391"/>
    </source>
</evidence>
<reference evidence="2 3" key="1">
    <citation type="submission" date="2017-04" db="EMBL/GenBank/DDBJ databases">
        <authorList>
            <person name="Afonso C.L."/>
            <person name="Miller P.J."/>
            <person name="Scott M.A."/>
            <person name="Spackman E."/>
            <person name="Goraichik I."/>
            <person name="Dimitrov K.M."/>
            <person name="Suarez D.L."/>
            <person name="Swayne D.E."/>
        </authorList>
    </citation>
    <scope>NUCLEOTIDE SEQUENCE [LARGE SCALE GENOMIC DNA]</scope>
    <source>
        <strain evidence="2 3">DSM 19625</strain>
    </source>
</reference>
<evidence type="ECO:0000313" key="3">
    <source>
        <dbReference type="Proteomes" id="UP000192678"/>
    </source>
</evidence>
<dbReference type="AlphaFoldDB" id="A0A1W2DCC2"/>
<dbReference type="InterPro" id="IPR003615">
    <property type="entry name" value="HNH_nuc"/>
</dbReference>
<keyword evidence="2" id="KW-0540">Nuclease</keyword>
<sequence length="302" mass="35358">MFAISPTDNNWFYYLKKNNFNSTVNFWTPTPWNIKGLNKGDKFFFMLKAPIRLIGGFGEFVEYKNLTAEQAWIEFGFRNGRDSKQNFIDSIQKYIDSNSKKFGKKTINANTYTIGCIILQNCQFWENEEFKQLDKDKIKFSSQIVKLKYFDDALNMLDPSSLIERFHPLKGQRENLFTQVNGRIGQERFKSAVLKAYNHRCCISGDPTPELLEASHIQSYLNINSNHIQNGILLRIDLHRLFDNGLLYIDEEYTIHISSVLKNDYYYSFCGKKINLPTNSKDYPSVEALKIKRNDFRTTTYP</sequence>
<accession>A0A1W2DCC2</accession>
<dbReference type="EMBL" id="FWYB01000006">
    <property type="protein sequence ID" value="SMC95081.1"/>
    <property type="molecule type" value="Genomic_DNA"/>
</dbReference>
<evidence type="ECO:0000313" key="2">
    <source>
        <dbReference type="EMBL" id="SMC95081.1"/>
    </source>
</evidence>
<name>A0A1W2DCC2_9SPHI</name>
<dbReference type="Pfam" id="PF13391">
    <property type="entry name" value="HNH_2"/>
    <property type="match status" value="1"/>
</dbReference>